<keyword evidence="3" id="KW-1185">Reference proteome</keyword>
<name>A0A7G9T583_9LACO</name>
<feature type="transmembrane region" description="Helical" evidence="1">
    <location>
        <begin position="6"/>
        <end position="27"/>
    </location>
</feature>
<sequence>MTVMVGGVLIVMIIVTVTLGIVSHHLLSQVKAHRSNLETSTSSIDKVKSSKSQTTQSNTMGHVDAVKAVKLLTVEQRAALIILGAPDGWYLNGYPSQTTIGTSIRNMALSDTNEITLSYVNTALAENTRSSDQVLSVLGNDIQGVGGVPAQTYAFGRDGDAIYYYVVDNHLDSDAPQSIAEPIGQKKAISKIWQDYYDVGDLGTVNQIAAHIKLK</sequence>
<keyword evidence="1" id="KW-1133">Transmembrane helix</keyword>
<evidence type="ECO:0000256" key="1">
    <source>
        <dbReference type="SAM" id="Phobius"/>
    </source>
</evidence>
<evidence type="ECO:0000313" key="2">
    <source>
        <dbReference type="EMBL" id="QNN75258.1"/>
    </source>
</evidence>
<dbReference type="AlphaFoldDB" id="A0A7G9T583"/>
<accession>A0A7G9T583</accession>
<protein>
    <submittedName>
        <fullName evidence="2">Uncharacterized protein</fullName>
    </submittedName>
</protein>
<gene>
    <name evidence="2" type="ORF">H9L19_07815</name>
</gene>
<reference evidence="2 3" key="1">
    <citation type="submission" date="2020-08" db="EMBL/GenBank/DDBJ databases">
        <title>Genome sequence of Weissella diestrammenae KACC 16890T.</title>
        <authorList>
            <person name="Hyun D.-W."/>
            <person name="Bae J.-W."/>
        </authorList>
    </citation>
    <scope>NUCLEOTIDE SEQUENCE [LARGE SCALE GENOMIC DNA]</scope>
    <source>
        <strain evidence="2 3">KACC 16890</strain>
    </source>
</reference>
<dbReference type="RefSeq" id="WP_187529092.1">
    <property type="nucleotide sequence ID" value="NZ_CP060724.1"/>
</dbReference>
<dbReference type="KEGG" id="wdi:H9L19_07815"/>
<dbReference type="EMBL" id="CP060724">
    <property type="protein sequence ID" value="QNN75258.1"/>
    <property type="molecule type" value="Genomic_DNA"/>
</dbReference>
<keyword evidence="1" id="KW-0812">Transmembrane</keyword>
<evidence type="ECO:0000313" key="3">
    <source>
        <dbReference type="Proteomes" id="UP000515800"/>
    </source>
</evidence>
<proteinExistence type="predicted"/>
<keyword evidence="1" id="KW-0472">Membrane</keyword>
<organism evidence="2 3">
    <name type="scientific">Weissella diestrammenae</name>
    <dbReference type="NCBI Taxonomy" id="1162633"/>
    <lineage>
        <taxon>Bacteria</taxon>
        <taxon>Bacillati</taxon>
        <taxon>Bacillota</taxon>
        <taxon>Bacilli</taxon>
        <taxon>Lactobacillales</taxon>
        <taxon>Lactobacillaceae</taxon>
        <taxon>Weissella</taxon>
    </lineage>
</organism>
<dbReference type="Proteomes" id="UP000515800">
    <property type="component" value="Chromosome"/>
</dbReference>